<protein>
    <recommendedName>
        <fullName evidence="4">Outer membrane protein beta-barrel domain-containing protein</fullName>
    </recommendedName>
</protein>
<dbReference type="SUPFAM" id="SSF56925">
    <property type="entry name" value="OMPA-like"/>
    <property type="match status" value="1"/>
</dbReference>
<sequence length="207" mass="22764">MKKIALALLLVAPSVWAETESTESFRNMSVTYQSLSSTNTFTIESDSGSADVDDDSTAYALRLSWYSKDDTFCETCERVYFIEYMSEEFELGVYDTDNNNLGTFSVGFQEEFPIPPEMVAGLTGITPYFQLALGIGSMDISGYSESSSSTLSVKGGVGLAYYIVPALRLNLGIDYQARSWTSVTVSSVEYSIDDRSVVGSFGVSYRF</sequence>
<name>A0A1G8A577_9VIBR</name>
<dbReference type="STRING" id="861298.SAMN04488136_109148"/>
<dbReference type="OrthoDB" id="5647782at2"/>
<dbReference type="Proteomes" id="UP000198854">
    <property type="component" value="Unassembled WGS sequence"/>
</dbReference>
<reference evidence="2 3" key="1">
    <citation type="submission" date="2016-10" db="EMBL/GenBank/DDBJ databases">
        <authorList>
            <person name="de Groot N.N."/>
        </authorList>
    </citation>
    <scope>NUCLEOTIDE SEQUENCE [LARGE SCALE GENOMIC DNA]</scope>
    <source>
        <strain evidence="2 3">CGMCC 1.10228</strain>
    </source>
</reference>
<dbReference type="RefSeq" id="WP_093272823.1">
    <property type="nucleotide sequence ID" value="NZ_FNDD01000009.1"/>
</dbReference>
<organism evidence="2 3">
    <name type="scientific">Vibrio xiamenensis</name>
    <dbReference type="NCBI Taxonomy" id="861298"/>
    <lineage>
        <taxon>Bacteria</taxon>
        <taxon>Pseudomonadati</taxon>
        <taxon>Pseudomonadota</taxon>
        <taxon>Gammaproteobacteria</taxon>
        <taxon>Vibrionales</taxon>
        <taxon>Vibrionaceae</taxon>
        <taxon>Vibrio</taxon>
    </lineage>
</organism>
<keyword evidence="3" id="KW-1185">Reference proteome</keyword>
<feature type="chain" id="PRO_5011683902" description="Outer membrane protein beta-barrel domain-containing protein" evidence="1">
    <location>
        <begin position="18"/>
        <end position="207"/>
    </location>
</feature>
<dbReference type="AlphaFoldDB" id="A0A1G8A577"/>
<proteinExistence type="predicted"/>
<evidence type="ECO:0000256" key="1">
    <source>
        <dbReference type="SAM" id="SignalP"/>
    </source>
</evidence>
<accession>A0A1G8A577</accession>
<dbReference type="EMBL" id="FNDD01000009">
    <property type="protein sequence ID" value="SDH16031.1"/>
    <property type="molecule type" value="Genomic_DNA"/>
</dbReference>
<evidence type="ECO:0000313" key="2">
    <source>
        <dbReference type="EMBL" id="SDH16031.1"/>
    </source>
</evidence>
<gene>
    <name evidence="2" type="ORF">SAMN04488136_109148</name>
</gene>
<keyword evidence="1" id="KW-0732">Signal</keyword>
<evidence type="ECO:0000313" key="3">
    <source>
        <dbReference type="Proteomes" id="UP000198854"/>
    </source>
</evidence>
<evidence type="ECO:0008006" key="4">
    <source>
        <dbReference type="Google" id="ProtNLM"/>
    </source>
</evidence>
<dbReference type="Gene3D" id="2.40.160.20">
    <property type="match status" value="1"/>
</dbReference>
<dbReference type="InterPro" id="IPR011250">
    <property type="entry name" value="OMP/PagP_B-barrel"/>
</dbReference>
<feature type="signal peptide" evidence="1">
    <location>
        <begin position="1"/>
        <end position="17"/>
    </location>
</feature>